<dbReference type="Pfam" id="PF05175">
    <property type="entry name" value="MTS"/>
    <property type="match status" value="1"/>
</dbReference>
<keyword evidence="5 6" id="KW-0819">tRNA processing</keyword>
<proteinExistence type="inferred from homology"/>
<accession>A0A364XYA5</accession>
<keyword evidence="2 6" id="KW-0489">Methyltransferase</keyword>
<comment type="similarity">
    <text evidence="6">Belongs to the methyltransferase superfamily. tRNA (adenine-N(6)-)-methyltransferase family.</text>
</comment>
<dbReference type="AlphaFoldDB" id="A0A364XYA5"/>
<reference evidence="8 9" key="1">
    <citation type="submission" date="2018-06" db="EMBL/GenBank/DDBJ databases">
        <title>Chryseolinea flavus sp. nov., a member of the phylum Bacteroidetes isolated from soil.</title>
        <authorList>
            <person name="Li Y."/>
            <person name="Wang J."/>
        </authorList>
    </citation>
    <scope>NUCLEOTIDE SEQUENCE [LARGE SCALE GENOMIC DNA]</scope>
    <source>
        <strain evidence="8 9">SDU1-6</strain>
    </source>
</reference>
<dbReference type="PRINTS" id="PR00507">
    <property type="entry name" value="N12N6MTFRASE"/>
</dbReference>
<dbReference type="GO" id="GO:0016430">
    <property type="term" value="F:tRNA (adenine-N6)-methyltransferase activity"/>
    <property type="evidence" value="ECO:0007669"/>
    <property type="project" value="UniProtKB-UniRule"/>
</dbReference>
<organism evidence="8 9">
    <name type="scientific">Pseudochryseolinea flava</name>
    <dbReference type="NCBI Taxonomy" id="2059302"/>
    <lineage>
        <taxon>Bacteria</taxon>
        <taxon>Pseudomonadati</taxon>
        <taxon>Bacteroidota</taxon>
        <taxon>Cytophagia</taxon>
        <taxon>Cytophagales</taxon>
        <taxon>Fulvivirgaceae</taxon>
        <taxon>Pseudochryseolinea</taxon>
    </lineage>
</organism>
<name>A0A364XYA5_9BACT</name>
<dbReference type="EMBL" id="QMFY01000016">
    <property type="protein sequence ID" value="RAV98563.1"/>
    <property type="molecule type" value="Genomic_DNA"/>
</dbReference>
<dbReference type="HAMAP" id="MF_01872">
    <property type="entry name" value="tRNA_methyltr_YfiC"/>
    <property type="match status" value="1"/>
</dbReference>
<evidence type="ECO:0000256" key="1">
    <source>
        <dbReference type="ARBA" id="ARBA00022490"/>
    </source>
</evidence>
<dbReference type="SUPFAM" id="SSF53335">
    <property type="entry name" value="S-adenosyl-L-methionine-dependent methyltransferases"/>
    <property type="match status" value="1"/>
</dbReference>
<dbReference type="InterPro" id="IPR022882">
    <property type="entry name" value="tRNA_adenine-N6_MeTrfase"/>
</dbReference>
<dbReference type="InterPro" id="IPR029063">
    <property type="entry name" value="SAM-dependent_MTases_sf"/>
</dbReference>
<dbReference type="Proteomes" id="UP000251889">
    <property type="component" value="Unassembled WGS sequence"/>
</dbReference>
<protein>
    <recommendedName>
        <fullName evidence="6">tRNA1(Val) (adenine(37)-N6)-methyltransferase</fullName>
        <ecNumber evidence="6">2.1.1.223</ecNumber>
    </recommendedName>
    <alternativeName>
        <fullName evidence="6">tRNA m6A37 methyltransferase</fullName>
    </alternativeName>
</protein>
<evidence type="ECO:0000256" key="5">
    <source>
        <dbReference type="ARBA" id="ARBA00022694"/>
    </source>
</evidence>
<dbReference type="InterPro" id="IPR002052">
    <property type="entry name" value="DNA_methylase_N6_adenine_CS"/>
</dbReference>
<dbReference type="PANTHER" id="PTHR47739:SF1">
    <property type="entry name" value="TRNA1(VAL) (ADENINE(37)-N6)-METHYLTRANSFERASE"/>
    <property type="match status" value="1"/>
</dbReference>
<evidence type="ECO:0000256" key="2">
    <source>
        <dbReference type="ARBA" id="ARBA00022603"/>
    </source>
</evidence>
<dbReference type="Gene3D" id="3.40.50.150">
    <property type="entry name" value="Vaccinia Virus protein VP39"/>
    <property type="match status" value="1"/>
</dbReference>
<evidence type="ECO:0000313" key="9">
    <source>
        <dbReference type="Proteomes" id="UP000251889"/>
    </source>
</evidence>
<comment type="function">
    <text evidence="6">Specifically methylates the adenine in position 37 of tRNA(1)(Val) (anticodon cmo5UAC).</text>
</comment>
<evidence type="ECO:0000256" key="6">
    <source>
        <dbReference type="HAMAP-Rule" id="MF_01872"/>
    </source>
</evidence>
<sequence>MSRSASHFHFKQFSIRHDQSTMKVGTDGVLLGAWADVNDVKSILDIGTGSGVIALMLAQRSATDAFIDAVEIESADTLQARENVSLSRWPKKVHVVQSPIQDFYPGIQYDLIVSNPPYFNNSQIPPDARRVEARHTTLLSHDAMLQAVARLLKPSGHFSVILPYTEGHQCIALALRHDLYCVKQWNFRTRADKPIERLLLTFSLQMTAVDHGEILLYNGDNDWSSEYRALTRDFYLKL</sequence>
<dbReference type="EC" id="2.1.1.223" evidence="6"/>
<evidence type="ECO:0000259" key="7">
    <source>
        <dbReference type="Pfam" id="PF05175"/>
    </source>
</evidence>
<keyword evidence="9" id="KW-1185">Reference proteome</keyword>
<comment type="caution">
    <text evidence="8">The sequence shown here is derived from an EMBL/GenBank/DDBJ whole genome shotgun (WGS) entry which is preliminary data.</text>
</comment>
<gene>
    <name evidence="8" type="ORF">DQQ10_22760</name>
</gene>
<dbReference type="PROSITE" id="PS00092">
    <property type="entry name" value="N6_MTASE"/>
    <property type="match status" value="1"/>
</dbReference>
<dbReference type="GO" id="GO:0003676">
    <property type="term" value="F:nucleic acid binding"/>
    <property type="evidence" value="ECO:0007669"/>
    <property type="project" value="InterPro"/>
</dbReference>
<dbReference type="GO" id="GO:0005737">
    <property type="term" value="C:cytoplasm"/>
    <property type="evidence" value="ECO:0007669"/>
    <property type="project" value="UniProtKB-SubCell"/>
</dbReference>
<feature type="domain" description="Methyltransferase small" evidence="7">
    <location>
        <begin position="38"/>
        <end position="127"/>
    </location>
</feature>
<evidence type="ECO:0000313" key="8">
    <source>
        <dbReference type="EMBL" id="RAV98563.1"/>
    </source>
</evidence>
<dbReference type="GO" id="GO:0008033">
    <property type="term" value="P:tRNA processing"/>
    <property type="evidence" value="ECO:0007669"/>
    <property type="project" value="UniProtKB-UniRule"/>
</dbReference>
<evidence type="ECO:0000256" key="3">
    <source>
        <dbReference type="ARBA" id="ARBA00022679"/>
    </source>
</evidence>
<keyword evidence="1 6" id="KW-0963">Cytoplasm</keyword>
<dbReference type="InterPro" id="IPR007848">
    <property type="entry name" value="Small_mtfrase_dom"/>
</dbReference>
<evidence type="ECO:0000256" key="4">
    <source>
        <dbReference type="ARBA" id="ARBA00022691"/>
    </source>
</evidence>
<keyword evidence="3 6" id="KW-0808">Transferase</keyword>
<keyword evidence="4 6" id="KW-0949">S-adenosyl-L-methionine</keyword>
<comment type="subcellular location">
    <subcellularLocation>
        <location evidence="6">Cytoplasm</location>
    </subcellularLocation>
</comment>
<dbReference type="PANTHER" id="PTHR47739">
    <property type="entry name" value="TRNA1(VAL) (ADENINE(37)-N6)-METHYLTRANSFERASE"/>
    <property type="match status" value="1"/>
</dbReference>
<dbReference type="GO" id="GO:0032259">
    <property type="term" value="P:methylation"/>
    <property type="evidence" value="ECO:0007669"/>
    <property type="project" value="UniProtKB-KW"/>
</dbReference>
<comment type="catalytic activity">
    <reaction evidence="6">
        <text>adenosine(37) in tRNA1(Val) + S-adenosyl-L-methionine = N(6)-methyladenosine(37) in tRNA1(Val) + S-adenosyl-L-homocysteine + H(+)</text>
        <dbReference type="Rhea" id="RHEA:43160"/>
        <dbReference type="Rhea" id="RHEA-COMP:10369"/>
        <dbReference type="Rhea" id="RHEA-COMP:10370"/>
        <dbReference type="ChEBI" id="CHEBI:15378"/>
        <dbReference type="ChEBI" id="CHEBI:57856"/>
        <dbReference type="ChEBI" id="CHEBI:59789"/>
        <dbReference type="ChEBI" id="CHEBI:74411"/>
        <dbReference type="ChEBI" id="CHEBI:74449"/>
        <dbReference type="EC" id="2.1.1.223"/>
    </reaction>
</comment>
<dbReference type="CDD" id="cd02440">
    <property type="entry name" value="AdoMet_MTases"/>
    <property type="match status" value="1"/>
</dbReference>
<dbReference type="OrthoDB" id="5383291at2"/>
<dbReference type="InterPro" id="IPR050210">
    <property type="entry name" value="tRNA_Adenine-N(6)_MTase"/>
</dbReference>
<dbReference type="RefSeq" id="WP_112749239.1">
    <property type="nucleotide sequence ID" value="NZ_QMFY01000016.1"/>
</dbReference>